<dbReference type="InterPro" id="IPR000605">
    <property type="entry name" value="Helicase_SF3_ssDNA/RNA_vir"/>
</dbReference>
<keyword evidence="9" id="KW-0693">Viral RNA replication</keyword>
<proteinExistence type="predicted"/>
<dbReference type="InterPro" id="IPR043504">
    <property type="entry name" value="Peptidase_S1_PA_chymotrypsin"/>
</dbReference>
<evidence type="ECO:0000256" key="6">
    <source>
        <dbReference type="ARBA" id="ARBA00022801"/>
    </source>
</evidence>
<dbReference type="PROSITE" id="PS50507">
    <property type="entry name" value="RDRP_SSRNA_POS"/>
    <property type="match status" value="1"/>
</dbReference>
<dbReference type="GO" id="GO:0006508">
    <property type="term" value="P:proteolysis"/>
    <property type="evidence" value="ECO:0007669"/>
    <property type="project" value="UniProtKB-KW"/>
</dbReference>
<dbReference type="CDD" id="cd23195">
    <property type="entry name" value="Marnaviridae_RdRp"/>
    <property type="match status" value="1"/>
</dbReference>
<dbReference type="KEGG" id="vg:37616505"/>
<keyword evidence="14" id="KW-1185">Reference proteome</keyword>
<dbReference type="GO" id="GO:0003723">
    <property type="term" value="F:RNA binding"/>
    <property type="evidence" value="ECO:0007669"/>
    <property type="project" value="InterPro"/>
</dbReference>
<accession>B2DDE9</accession>
<dbReference type="RefSeq" id="YP_009505620.1">
    <property type="nucleotide sequence ID" value="NC_038321.1"/>
</dbReference>
<evidence type="ECO:0000313" key="14">
    <source>
        <dbReference type="Proteomes" id="UP000232575"/>
    </source>
</evidence>
<feature type="domain" description="SF3 helicase" evidence="12">
    <location>
        <begin position="408"/>
        <end position="594"/>
    </location>
</feature>
<keyword evidence="1" id="KW-0696">RNA-directed RNA polymerase</keyword>
<keyword evidence="8" id="KW-0067">ATP-binding</keyword>
<evidence type="ECO:0000256" key="1">
    <source>
        <dbReference type="ARBA" id="ARBA00022484"/>
    </source>
</evidence>
<evidence type="ECO:0000259" key="12">
    <source>
        <dbReference type="PROSITE" id="PS51218"/>
    </source>
</evidence>
<evidence type="ECO:0000256" key="2">
    <source>
        <dbReference type="ARBA" id="ARBA00022670"/>
    </source>
</evidence>
<evidence type="ECO:0000256" key="3">
    <source>
        <dbReference type="ARBA" id="ARBA00022679"/>
    </source>
</evidence>
<feature type="transmembrane region" description="Helical" evidence="10">
    <location>
        <begin position="800"/>
        <end position="818"/>
    </location>
</feature>
<evidence type="ECO:0000256" key="5">
    <source>
        <dbReference type="ARBA" id="ARBA00022741"/>
    </source>
</evidence>
<evidence type="ECO:0000256" key="4">
    <source>
        <dbReference type="ARBA" id="ARBA00022695"/>
    </source>
</evidence>
<keyword evidence="10" id="KW-0472">Membrane</keyword>
<dbReference type="SUPFAM" id="SSF56672">
    <property type="entry name" value="DNA/RNA polymerases"/>
    <property type="match status" value="1"/>
</dbReference>
<dbReference type="Pfam" id="PF00680">
    <property type="entry name" value="RdRP_1"/>
    <property type="match status" value="1"/>
</dbReference>
<dbReference type="EMBL" id="AB375474">
    <property type="protein sequence ID" value="BAG30951.1"/>
    <property type="molecule type" value="Genomic_RNA"/>
</dbReference>
<dbReference type="InterPro" id="IPR014759">
    <property type="entry name" value="Helicase_SF3_ssRNA_vir"/>
</dbReference>
<evidence type="ECO:0000256" key="9">
    <source>
        <dbReference type="ARBA" id="ARBA00022953"/>
    </source>
</evidence>
<dbReference type="GeneID" id="37616505"/>
<dbReference type="InterPro" id="IPR009003">
    <property type="entry name" value="Peptidase_S1_PA"/>
</dbReference>
<protein>
    <submittedName>
        <fullName evidence="13">Replicase polyprotein</fullName>
    </submittedName>
</protein>
<keyword evidence="5" id="KW-0547">Nucleotide-binding</keyword>
<dbReference type="GO" id="GO:0003968">
    <property type="term" value="F:RNA-directed RNA polymerase activity"/>
    <property type="evidence" value="ECO:0007669"/>
    <property type="project" value="UniProtKB-KW"/>
</dbReference>
<name>B2DDE9_9VIRU</name>
<dbReference type="GO" id="GO:0005524">
    <property type="term" value="F:ATP binding"/>
    <property type="evidence" value="ECO:0007669"/>
    <property type="project" value="UniProtKB-KW"/>
</dbReference>
<dbReference type="Proteomes" id="UP000232575">
    <property type="component" value="Segment"/>
</dbReference>
<dbReference type="GO" id="GO:0003724">
    <property type="term" value="F:RNA helicase activity"/>
    <property type="evidence" value="ECO:0007669"/>
    <property type="project" value="InterPro"/>
</dbReference>
<dbReference type="GO" id="GO:0039694">
    <property type="term" value="P:viral RNA genome replication"/>
    <property type="evidence" value="ECO:0007669"/>
    <property type="project" value="InterPro"/>
</dbReference>
<dbReference type="InterPro" id="IPR001205">
    <property type="entry name" value="RNA-dir_pol_C"/>
</dbReference>
<feature type="transmembrane region" description="Helical" evidence="10">
    <location>
        <begin position="876"/>
        <end position="894"/>
    </location>
</feature>
<evidence type="ECO:0000259" key="11">
    <source>
        <dbReference type="PROSITE" id="PS50507"/>
    </source>
</evidence>
<keyword evidence="4" id="KW-0548">Nucleotidyltransferase</keyword>
<organism evidence="13 14">
    <name type="scientific">Chaetoceros tenuissimus RNA virus 01</name>
    <dbReference type="NCBI Taxonomy" id="497136"/>
    <lineage>
        <taxon>Viruses</taxon>
        <taxon>Riboviria</taxon>
        <taxon>Orthornavirae</taxon>
        <taxon>Pisuviricota</taxon>
        <taxon>Pisoniviricetes</taxon>
        <taxon>Picornavirales</taxon>
        <taxon>Marnaviridae</taxon>
        <taxon>Bacillarnavirus</taxon>
        <taxon>Bacillarnavirus setoensis</taxon>
    </lineage>
</organism>
<dbReference type="InterPro" id="IPR043502">
    <property type="entry name" value="DNA/RNA_pol_sf"/>
</dbReference>
<dbReference type="Gene3D" id="2.40.10.10">
    <property type="entry name" value="Trypsin-like serine proteases"/>
    <property type="match status" value="2"/>
</dbReference>
<feature type="domain" description="RdRp catalytic" evidence="11">
    <location>
        <begin position="1460"/>
        <end position="1588"/>
    </location>
</feature>
<dbReference type="InterPro" id="IPR043128">
    <property type="entry name" value="Rev_trsase/Diguanyl_cyclase"/>
</dbReference>
<keyword evidence="6" id="KW-0378">Hydrolase</keyword>
<sequence>MLSTLICGYKVEANTEGSPYNSGLATEEVILMTNISYRLSQTFGLLSESEDLKQANTRTYEKRAAYQTFKAREYRRKDLRRKNKAKAVERKFEDFKSESLSDIVRPVVSTLTQKFVFAQERLMEAGADAVISKLEDVILFIYTIKEASSFKQVAAIVAREIKTLCNNDKALIRTVSEYLFQGTTVDSIINFFKSDVNPSDFLDGIRDKKKANDLLDDLTDDSLDEFFSESEEAFNDTDEPNPIGFSKFIASFTKTTEGYGRVMASPLVGKVTTLVSTMLALGLINDKKSCSVTVGGLEVFNFYAAKGRKTSMDLVETVLDTITFLLERGHACFTTKSFSPLFTSVEKLAEYDITVADLIAGYTYVRADNFAGSPFMDAAHFELELKCTMDYTVRLIKSLPRGERPPYSKKLIELQKIKADFDTRKVQGGLRKAPFSFIIHGGSGVGKSTAVNTLMTHALQEIALTKGNKNFIVKESSICTLNEMDKYHSDYGSHILAVLLDDFANGKAEFAAKNPTVDVINFINNIHRTAIMAEAELKGKIPLVPCVVAATTNVKSKWAYTYSEEPLSILRRFQLHINMRVKKEYQKEGCAQLDPAKLAEAAAKGILCPDAWVFDVYEWVESEDGNILKATGSKAPVERSIFFKEDGKSKEAKNLNFGQLFELFSQIIPVHEKAQNSCVKSSKEILSRPRCPHGKNQDWCSTCKESKKDLCLPAIPETEEFEDSEVMKSESFFESISGTLNDYRDNMNCVQTYHKLCNEYSILSRAAPLDVYARFPERLREHPLLKALMMFNLDVEMSKIMQFWAIFFIVAIYLPLTGHAPANTFNWCFALFLPCMYLHIDARKALLEEMVSDSNAVHVSTVESIKREQIKMGKQLFAYAGLTASGIYIARQAYSVWRKTLASESGQYKEGVSKWSVTPERENVWKTPEFAPLPDGVIPSANYEDLFKVFSRQQCVVRFHHRKGTAQSNGFWLASNILVIPAHERPTEEIKIDIITRKVTNLNGVNLVGYSITPGSCTTLHEKSDLALVYIGSSGDKKDLRPFFPTTLTTRTEVSKMLTRNLETGEIDERACTFSRFGSIKTDRAFFEHAAHYMWPVASKPGLCGSPLIRDARKGAYVTGIHLAGSQKAGAYNACEQVTRGMLDHAILKMELDEAKPLAHAEGKMKTEEYGIDYTPEDTLDKKSPLNFISQDKNIQIAAYGPVPRFRVRPKTSVVESPLSPFVEKHCQVPQQWGPPANCRRIEREDGLKVREAPEWQPYQKFLDQAGDAHQEFSCETLERAFGDYWGKFELAAQEREVELAMKQVRPLSDIETVSGIDGAKFIDQMKPNTSMGFPINKPKEDFIIHLDPEEHDGADPKILVDEILESAYADCQEYLAGRRAYPVFKACTKDEPTKLTKSKVRVFQAAPAKVQYNMRKYYLSIAKFLSDHPLLSECAVGINSQGPQWHELDTHISKFGRRGRTVAGDFKAYDQHMSARMVMLAFKIMIKIAEKSGNYSSDDIKIMKGLMTDVAFPVMMVNGDLVQLFGSNPSGQNLTVYINSIVNALYHRCAFFEIYPDFEGLFHEVVALTTYGDDVKFSVSKMFDKYNHTNIQKIFAKRGIEYTMAEKDAQSVPYLDHVDADFLKRQSEWRAEYSWKGSKGMWIAKLSEDSIFKSLHCNFESMDQSRSQIAIQCLDGAMRELWFHGKEHFEMRHQQLKQVVIDAGLECAMPKSFYDGYEVRETNWLNQYGVDKIQE</sequence>
<reference evidence="13 14" key="1">
    <citation type="journal article" date="2008" name="Appl. Environ. Microbiol.">
        <title>Isolation and characterization of a single-stranded RNA virus infecting the marine planktonic diatom Chaetoceros tenuissimus Meunier.</title>
        <authorList>
            <person name="Shirai Y."/>
            <person name="Tomaru Y."/>
            <person name="Takao Y."/>
            <person name="Suzuki H."/>
            <person name="Nagumo T."/>
            <person name="Nagasaki K."/>
        </authorList>
    </citation>
    <scope>NUCLEOTIDE SEQUENCE [LARGE SCALE GENOMIC DNA]</scope>
    <source>
        <strain evidence="13 14">CtenRNAV01</strain>
    </source>
</reference>
<evidence type="ECO:0000256" key="8">
    <source>
        <dbReference type="ARBA" id="ARBA00022840"/>
    </source>
</evidence>
<evidence type="ECO:0000256" key="10">
    <source>
        <dbReference type="SAM" id="Phobius"/>
    </source>
</evidence>
<keyword evidence="10" id="KW-0812">Transmembrane</keyword>
<keyword evidence="7" id="KW-0788">Thiol protease</keyword>
<dbReference type="Pfam" id="PF00910">
    <property type="entry name" value="RNA_helicase"/>
    <property type="match status" value="1"/>
</dbReference>
<dbReference type="GO" id="GO:0006351">
    <property type="term" value="P:DNA-templated transcription"/>
    <property type="evidence" value="ECO:0007669"/>
    <property type="project" value="InterPro"/>
</dbReference>
<dbReference type="GO" id="GO:0004197">
    <property type="term" value="F:cysteine-type endopeptidase activity"/>
    <property type="evidence" value="ECO:0007669"/>
    <property type="project" value="InterPro"/>
</dbReference>
<dbReference type="CDD" id="cd00009">
    <property type="entry name" value="AAA"/>
    <property type="match status" value="1"/>
</dbReference>
<keyword evidence="2" id="KW-0645">Protease</keyword>
<dbReference type="GO" id="GO:0033644">
    <property type="term" value="C:host cell membrane"/>
    <property type="evidence" value="ECO:0007669"/>
    <property type="project" value="UniProtKB-SubCell"/>
</dbReference>
<dbReference type="Gene3D" id="3.30.70.270">
    <property type="match status" value="1"/>
</dbReference>
<keyword evidence="10" id="KW-1133">Transmembrane helix</keyword>
<dbReference type="SUPFAM" id="SSF52540">
    <property type="entry name" value="P-loop containing nucleoside triphosphate hydrolases"/>
    <property type="match status" value="1"/>
</dbReference>
<dbReference type="InterPro" id="IPR027417">
    <property type="entry name" value="P-loop_NTPase"/>
</dbReference>
<dbReference type="SUPFAM" id="SSF50494">
    <property type="entry name" value="Trypsin-like serine proteases"/>
    <property type="match status" value="1"/>
</dbReference>
<evidence type="ECO:0000313" key="13">
    <source>
        <dbReference type="EMBL" id="BAG30951.1"/>
    </source>
</evidence>
<dbReference type="PROSITE" id="PS51218">
    <property type="entry name" value="SF3_HELICASE_2"/>
    <property type="match status" value="1"/>
</dbReference>
<keyword evidence="3" id="KW-0808">Transferase</keyword>
<dbReference type="InterPro" id="IPR007094">
    <property type="entry name" value="RNA-dir_pol_PSvirus"/>
</dbReference>
<evidence type="ECO:0000256" key="7">
    <source>
        <dbReference type="ARBA" id="ARBA00022807"/>
    </source>
</evidence>